<evidence type="ECO:0000313" key="1">
    <source>
        <dbReference type="EMBL" id="MBX67335.1"/>
    </source>
</evidence>
<name>A0A2P2QK89_RHIMU</name>
<protein>
    <submittedName>
        <fullName evidence="1">Uncharacterized protein</fullName>
    </submittedName>
</protein>
<accession>A0A2P2QK89</accession>
<sequence>MICWCKPLNYIET</sequence>
<dbReference type="EMBL" id="GGEC01086851">
    <property type="protein sequence ID" value="MBX67335.1"/>
    <property type="molecule type" value="Transcribed_RNA"/>
</dbReference>
<reference evidence="1" key="1">
    <citation type="submission" date="2018-02" db="EMBL/GenBank/DDBJ databases">
        <title>Rhizophora mucronata_Transcriptome.</title>
        <authorList>
            <person name="Meera S.P."/>
            <person name="Sreeshan A."/>
            <person name="Augustine A."/>
        </authorList>
    </citation>
    <scope>NUCLEOTIDE SEQUENCE</scope>
    <source>
        <tissue evidence="1">Leaf</tissue>
    </source>
</reference>
<proteinExistence type="predicted"/>
<organism evidence="1">
    <name type="scientific">Rhizophora mucronata</name>
    <name type="common">Asiatic mangrove</name>
    <dbReference type="NCBI Taxonomy" id="61149"/>
    <lineage>
        <taxon>Eukaryota</taxon>
        <taxon>Viridiplantae</taxon>
        <taxon>Streptophyta</taxon>
        <taxon>Embryophyta</taxon>
        <taxon>Tracheophyta</taxon>
        <taxon>Spermatophyta</taxon>
        <taxon>Magnoliopsida</taxon>
        <taxon>eudicotyledons</taxon>
        <taxon>Gunneridae</taxon>
        <taxon>Pentapetalae</taxon>
        <taxon>rosids</taxon>
        <taxon>fabids</taxon>
        <taxon>Malpighiales</taxon>
        <taxon>Rhizophoraceae</taxon>
        <taxon>Rhizophora</taxon>
    </lineage>
</organism>